<accession>A0ABY5AP85</accession>
<dbReference type="Gene3D" id="1.40.20.10">
    <property type="entry name" value="CHAD domain"/>
    <property type="match status" value="1"/>
</dbReference>
<evidence type="ECO:0000313" key="3">
    <source>
        <dbReference type="Proteomes" id="UP001056708"/>
    </source>
</evidence>
<dbReference type="Pfam" id="PF05235">
    <property type="entry name" value="CHAD"/>
    <property type="match status" value="1"/>
</dbReference>
<dbReference type="PANTHER" id="PTHR39339">
    <property type="entry name" value="SLR1444 PROTEIN"/>
    <property type="match status" value="1"/>
</dbReference>
<dbReference type="Proteomes" id="UP001056708">
    <property type="component" value="Chromosome"/>
</dbReference>
<protein>
    <submittedName>
        <fullName evidence="2">CHAD domain-containing protein</fullName>
    </submittedName>
</protein>
<dbReference type="InterPro" id="IPR038186">
    <property type="entry name" value="CHAD_dom_sf"/>
</dbReference>
<name>A0ABY5AP85_9CYAN</name>
<dbReference type="SMART" id="SM00880">
    <property type="entry name" value="CHAD"/>
    <property type="match status" value="1"/>
</dbReference>
<dbReference type="InterPro" id="IPR007899">
    <property type="entry name" value="CHAD_dom"/>
</dbReference>
<sequence>MTSSTPTFGDRAHQAISAHVEHILKYEEDVLGDRDPEALHQMRVGMRRLRSDTVGFAAAIELPKPARNRKIGKMARTLGVLRDIDVMQDLLQRQLLPNSPQKERDRLEPALKTLAKRRKAARKDTEELLRGKAYNKFKGAIQEWLQHPQYRPYADLPIRDVVADILLPSISGLLLEPGWWVGQSRPTESWAEADSSGSIETAKLTPEEVEALLLSQGKHLHNLRKQTKRVRYLMYLFTDLYSPTYQAYVSDMKELQEVLGNLQDSYVMAEFLSEALNQDFSKVAPELAQQLQRTRYQAWTEWQHLQSRYLSAPIRQVFRSEVVNGYQG</sequence>
<proteinExistence type="predicted"/>
<keyword evidence="3" id="KW-1185">Reference proteome</keyword>
<dbReference type="PANTHER" id="PTHR39339:SF1">
    <property type="entry name" value="CHAD DOMAIN-CONTAINING PROTEIN"/>
    <property type="match status" value="1"/>
</dbReference>
<evidence type="ECO:0000313" key="2">
    <source>
        <dbReference type="EMBL" id="USR90069.1"/>
    </source>
</evidence>
<evidence type="ECO:0000259" key="1">
    <source>
        <dbReference type="PROSITE" id="PS51708"/>
    </source>
</evidence>
<gene>
    <name evidence="2" type="ORF">NEA10_14600</name>
</gene>
<dbReference type="PROSITE" id="PS51708">
    <property type="entry name" value="CHAD"/>
    <property type="match status" value="1"/>
</dbReference>
<dbReference type="EMBL" id="CP098611">
    <property type="protein sequence ID" value="USR90069.1"/>
    <property type="molecule type" value="Genomic_DNA"/>
</dbReference>
<reference evidence="2" key="1">
    <citation type="submission" date="2022-06" db="EMBL/GenBank/DDBJ databases">
        <title>Genome sequence of Phormidium yuhuli AB48 isolated from an industrial photobioreactor environment.</title>
        <authorList>
            <person name="Qiu Y."/>
            <person name="Noonan A.J.C."/>
            <person name="Dofher K."/>
            <person name="Koch M."/>
            <person name="Kieft B."/>
            <person name="Lin X."/>
            <person name="Ziels R.M."/>
            <person name="Hallam S.J."/>
        </authorList>
    </citation>
    <scope>NUCLEOTIDE SEQUENCE</scope>
    <source>
        <strain evidence="2">AB48</strain>
    </source>
</reference>
<dbReference type="RefSeq" id="WP_252661730.1">
    <property type="nucleotide sequence ID" value="NZ_CP098611.1"/>
</dbReference>
<feature type="domain" description="CHAD" evidence="1">
    <location>
        <begin position="5"/>
        <end position="315"/>
    </location>
</feature>
<organism evidence="2 3">
    <name type="scientific">Phormidium yuhuli AB48</name>
    <dbReference type="NCBI Taxonomy" id="2940671"/>
    <lineage>
        <taxon>Bacteria</taxon>
        <taxon>Bacillati</taxon>
        <taxon>Cyanobacteriota</taxon>
        <taxon>Cyanophyceae</taxon>
        <taxon>Oscillatoriophycideae</taxon>
        <taxon>Oscillatoriales</taxon>
        <taxon>Oscillatoriaceae</taxon>
        <taxon>Phormidium</taxon>
        <taxon>Phormidium yuhuli</taxon>
    </lineage>
</organism>